<dbReference type="InterPro" id="IPR004526">
    <property type="entry name" value="Glu-tRNA-synth_arc/euk"/>
</dbReference>
<dbReference type="InterPro" id="IPR020061">
    <property type="entry name" value="Glu_tRNA_lig_a-bdl"/>
</dbReference>
<dbReference type="FunFam" id="3.40.50.620:FF:000070">
    <property type="entry name" value="Bifunctional glutamate/proline--tRNA ligase"/>
    <property type="match status" value="1"/>
</dbReference>
<dbReference type="InterPro" id="IPR020058">
    <property type="entry name" value="Glu/Gln-tRNA-synth_Ib_cat-dom"/>
</dbReference>
<dbReference type="Proteomes" id="UP000759131">
    <property type="component" value="Unassembled WGS sequence"/>
</dbReference>
<organism evidence="14">
    <name type="scientific">Medioppia subpectinata</name>
    <dbReference type="NCBI Taxonomy" id="1979941"/>
    <lineage>
        <taxon>Eukaryota</taxon>
        <taxon>Metazoa</taxon>
        <taxon>Ecdysozoa</taxon>
        <taxon>Arthropoda</taxon>
        <taxon>Chelicerata</taxon>
        <taxon>Arachnida</taxon>
        <taxon>Acari</taxon>
        <taxon>Acariformes</taxon>
        <taxon>Sarcoptiformes</taxon>
        <taxon>Oribatida</taxon>
        <taxon>Brachypylina</taxon>
        <taxon>Oppioidea</taxon>
        <taxon>Oppiidae</taxon>
        <taxon>Medioppia</taxon>
    </lineage>
</organism>
<keyword evidence="8 11" id="KW-0030">Aminoacyl-tRNA synthetase</keyword>
<keyword evidence="4 11" id="KW-0436">Ligase</keyword>
<evidence type="ECO:0000256" key="10">
    <source>
        <dbReference type="ARBA" id="ARBA00048351"/>
    </source>
</evidence>
<keyword evidence="15" id="KW-1185">Reference proteome</keyword>
<dbReference type="InterPro" id="IPR001412">
    <property type="entry name" value="aa-tRNA-synth_I_CS"/>
</dbReference>
<proteinExistence type="inferred from homology"/>
<dbReference type="InterPro" id="IPR050132">
    <property type="entry name" value="Gln/Glu-tRNA_Ligase"/>
</dbReference>
<dbReference type="PRINTS" id="PR00987">
    <property type="entry name" value="TRNASYNTHGLU"/>
</dbReference>
<dbReference type="OrthoDB" id="10250478at2759"/>
<dbReference type="GO" id="GO:0017102">
    <property type="term" value="C:methionyl glutamyl tRNA synthetase complex"/>
    <property type="evidence" value="ECO:0007669"/>
    <property type="project" value="TreeGrafter"/>
</dbReference>
<feature type="compositionally biased region" description="Basic and acidic residues" evidence="12">
    <location>
        <begin position="126"/>
        <end position="138"/>
    </location>
</feature>
<evidence type="ECO:0000256" key="3">
    <source>
        <dbReference type="ARBA" id="ARBA00012835"/>
    </source>
</evidence>
<protein>
    <recommendedName>
        <fullName evidence="3">glutamate--tRNA ligase</fullName>
        <ecNumber evidence="3">6.1.1.17</ecNumber>
    </recommendedName>
    <alternativeName>
        <fullName evidence="9">Glutamyl-tRNA synthetase</fullName>
    </alternativeName>
</protein>
<dbReference type="EC" id="6.1.1.17" evidence="3"/>
<evidence type="ECO:0000259" key="13">
    <source>
        <dbReference type="Pfam" id="PF00749"/>
    </source>
</evidence>
<dbReference type="GO" id="GO:0005829">
    <property type="term" value="C:cytosol"/>
    <property type="evidence" value="ECO:0007669"/>
    <property type="project" value="TreeGrafter"/>
</dbReference>
<sequence>MSHQKKAPKEEGKYIDLPGAVRGQVIVRFPPEASGYLHIGHAKAALLNQHYQKAYDGQLILRFDDTNPDKEKEDFEKVILEDVKMLEIKHDIFSYTSQHFPRILDECEKLLSSGRAYVDDTAPDVMKTERENRTESKNRNNTPEKNLQMWEEMKRGTDFGQKCCVRAKIDMASDNGCLRDPAMYRCKNQPHPQTGTKYRVYPTYDFACPIVDSIEGVTHALRTSEYLDRDAQFYWFIEAMGLRKPTIWAYSRLNMTNTVLSKRKLTYFVDEGIVDGWDDARMPTVRGVLRRGLTVEGLKQFIVAQGSSRSVVFMEWDKIWAYNKKVIDPIAPRYSAIEKADSVVVDISDATDGSLEVALHPKNAELGKR</sequence>
<dbReference type="Gene3D" id="1.10.1160.10">
    <property type="entry name" value="Glutamyl-trna Synthetase, Domain 2"/>
    <property type="match status" value="1"/>
</dbReference>
<dbReference type="EMBL" id="CAJPIZ010024851">
    <property type="protein sequence ID" value="CAG2118585.1"/>
    <property type="molecule type" value="Genomic_DNA"/>
</dbReference>
<evidence type="ECO:0000256" key="4">
    <source>
        <dbReference type="ARBA" id="ARBA00022598"/>
    </source>
</evidence>
<evidence type="ECO:0000256" key="6">
    <source>
        <dbReference type="ARBA" id="ARBA00022840"/>
    </source>
</evidence>
<keyword evidence="7 11" id="KW-0648">Protein biosynthesis</keyword>
<dbReference type="NCBIfam" id="TIGR00463">
    <property type="entry name" value="gltX_arch"/>
    <property type="match status" value="1"/>
</dbReference>
<evidence type="ECO:0000256" key="8">
    <source>
        <dbReference type="ARBA" id="ARBA00023146"/>
    </source>
</evidence>
<evidence type="ECO:0000256" key="11">
    <source>
        <dbReference type="RuleBase" id="RU363037"/>
    </source>
</evidence>
<dbReference type="Gene3D" id="3.90.800.10">
    <property type="entry name" value="Glutamyl-tRNA Synthetase, Domain 3"/>
    <property type="match status" value="1"/>
</dbReference>
<evidence type="ECO:0000256" key="1">
    <source>
        <dbReference type="ARBA" id="ARBA00004496"/>
    </source>
</evidence>
<accession>A0A7R9LGA0</accession>
<dbReference type="Pfam" id="PF00749">
    <property type="entry name" value="tRNA-synt_1c"/>
    <property type="match status" value="1"/>
</dbReference>
<dbReference type="GO" id="GO:0005524">
    <property type="term" value="F:ATP binding"/>
    <property type="evidence" value="ECO:0007669"/>
    <property type="project" value="UniProtKB-KW"/>
</dbReference>
<evidence type="ECO:0000256" key="12">
    <source>
        <dbReference type="SAM" id="MobiDB-lite"/>
    </source>
</evidence>
<feature type="domain" description="Glutamyl/glutaminyl-tRNA synthetase class Ib catalytic" evidence="13">
    <location>
        <begin position="24"/>
        <end position="328"/>
    </location>
</feature>
<dbReference type="GO" id="GO:0006424">
    <property type="term" value="P:glutamyl-tRNA aminoacylation"/>
    <property type="evidence" value="ECO:0007669"/>
    <property type="project" value="InterPro"/>
</dbReference>
<dbReference type="PROSITE" id="PS00178">
    <property type="entry name" value="AA_TRNA_LIGASE_I"/>
    <property type="match status" value="1"/>
</dbReference>
<comment type="subcellular location">
    <subcellularLocation>
        <location evidence="1">Cytoplasm</location>
    </subcellularLocation>
</comment>
<gene>
    <name evidence="14" type="ORF">OSB1V03_LOCUS18536</name>
</gene>
<comment type="similarity">
    <text evidence="2">Belongs to the class-I aminoacyl-tRNA synthetase family. Glutamate--tRNA ligase type 2 subfamily.</text>
</comment>
<keyword evidence="5 11" id="KW-0547">Nucleotide-binding</keyword>
<dbReference type="AlphaFoldDB" id="A0A7R9LGA0"/>
<evidence type="ECO:0000256" key="9">
    <source>
        <dbReference type="ARBA" id="ARBA00030865"/>
    </source>
</evidence>
<dbReference type="PANTHER" id="PTHR43097:SF5">
    <property type="entry name" value="GLUTAMATE--TRNA LIGASE"/>
    <property type="match status" value="1"/>
</dbReference>
<evidence type="ECO:0000256" key="7">
    <source>
        <dbReference type="ARBA" id="ARBA00022917"/>
    </source>
</evidence>
<name>A0A7R9LGA0_9ACAR</name>
<dbReference type="FunFam" id="1.10.1160.10:FF:000001">
    <property type="entry name" value="Glutamine--tRNA ligase"/>
    <property type="match status" value="1"/>
</dbReference>
<evidence type="ECO:0000313" key="15">
    <source>
        <dbReference type="Proteomes" id="UP000759131"/>
    </source>
</evidence>
<dbReference type="InterPro" id="IPR014729">
    <property type="entry name" value="Rossmann-like_a/b/a_fold"/>
</dbReference>
<evidence type="ECO:0000256" key="2">
    <source>
        <dbReference type="ARBA" id="ARBA00008927"/>
    </source>
</evidence>
<feature type="region of interest" description="Disordered" evidence="12">
    <location>
        <begin position="125"/>
        <end position="147"/>
    </location>
</feature>
<reference evidence="14" key="1">
    <citation type="submission" date="2020-11" db="EMBL/GenBank/DDBJ databases">
        <authorList>
            <person name="Tran Van P."/>
        </authorList>
    </citation>
    <scope>NUCLEOTIDE SEQUENCE</scope>
</reference>
<keyword evidence="6 11" id="KW-0067">ATP-binding</keyword>
<evidence type="ECO:0000313" key="14">
    <source>
        <dbReference type="EMBL" id="CAD7641182.1"/>
    </source>
</evidence>
<dbReference type="EMBL" id="OC879426">
    <property type="protein sequence ID" value="CAD7641182.1"/>
    <property type="molecule type" value="Genomic_DNA"/>
</dbReference>
<feature type="non-terminal residue" evidence="14">
    <location>
        <position position="369"/>
    </location>
</feature>
<dbReference type="GO" id="GO:0004818">
    <property type="term" value="F:glutamate-tRNA ligase activity"/>
    <property type="evidence" value="ECO:0007669"/>
    <property type="project" value="UniProtKB-EC"/>
</dbReference>
<dbReference type="SUPFAM" id="SSF52374">
    <property type="entry name" value="Nucleotidylyl transferase"/>
    <property type="match status" value="1"/>
</dbReference>
<dbReference type="PANTHER" id="PTHR43097">
    <property type="entry name" value="GLUTAMINE-TRNA LIGASE"/>
    <property type="match status" value="1"/>
</dbReference>
<dbReference type="Gene3D" id="3.40.50.620">
    <property type="entry name" value="HUPs"/>
    <property type="match status" value="1"/>
</dbReference>
<evidence type="ECO:0000256" key="5">
    <source>
        <dbReference type="ARBA" id="ARBA00022741"/>
    </source>
</evidence>
<dbReference type="FunFam" id="3.90.800.10:FF:000001">
    <property type="entry name" value="Glutamine--tRNA ligase"/>
    <property type="match status" value="1"/>
</dbReference>
<comment type="catalytic activity">
    <reaction evidence="10">
        <text>tRNA(Glu) + L-glutamate + ATP = L-glutamyl-tRNA(Glu) + AMP + diphosphate</text>
        <dbReference type="Rhea" id="RHEA:23540"/>
        <dbReference type="Rhea" id="RHEA-COMP:9663"/>
        <dbReference type="Rhea" id="RHEA-COMP:9680"/>
        <dbReference type="ChEBI" id="CHEBI:29985"/>
        <dbReference type="ChEBI" id="CHEBI:30616"/>
        <dbReference type="ChEBI" id="CHEBI:33019"/>
        <dbReference type="ChEBI" id="CHEBI:78442"/>
        <dbReference type="ChEBI" id="CHEBI:78520"/>
        <dbReference type="ChEBI" id="CHEBI:456215"/>
        <dbReference type="EC" id="6.1.1.17"/>
    </reaction>
</comment>
<dbReference type="InterPro" id="IPR000924">
    <property type="entry name" value="Glu/Gln-tRNA-synth"/>
</dbReference>